<organism evidence="12 13">
    <name type="scientific">Podospora aff. communis PSN243</name>
    <dbReference type="NCBI Taxonomy" id="3040156"/>
    <lineage>
        <taxon>Eukaryota</taxon>
        <taxon>Fungi</taxon>
        <taxon>Dikarya</taxon>
        <taxon>Ascomycota</taxon>
        <taxon>Pezizomycotina</taxon>
        <taxon>Sordariomycetes</taxon>
        <taxon>Sordariomycetidae</taxon>
        <taxon>Sordariales</taxon>
        <taxon>Podosporaceae</taxon>
        <taxon>Podospora</taxon>
    </lineage>
</organism>
<keyword evidence="13" id="KW-1185">Reference proteome</keyword>
<sequence length="296" mass="33195">MFRQALLASLLAISPVSAARCEDAIPILPPKNFTPEPDYPPTAPPPTTPLYVHVVAGSKDRKDGYLTEKEVLDQVDIITTHFQPHGITFHHDASMRQWIVNASWAGGSLDFNEMKESLHKGDYRAVNLYIRNITVADYGGTCTNPWSQEERWSVPFPRRLDRDGCVINVQTLAGSSHAFMNMGKTAVHEIGHWFGLFHTYEAGTVRDGLNPPNPCWAGNPGDEVKDTPRCREVSPAGQCNATQNTCPEPAGQPVVYDAVWNIMSESSDGCYKDFTEGQRERMYFIYDKYRRNETRG</sequence>
<evidence type="ECO:0000256" key="7">
    <source>
        <dbReference type="ARBA" id="ARBA00022833"/>
    </source>
</evidence>
<dbReference type="InterPro" id="IPR024079">
    <property type="entry name" value="MetalloPept_cat_dom_sf"/>
</dbReference>
<dbReference type="InterPro" id="IPR008754">
    <property type="entry name" value="Peptidase_M43"/>
</dbReference>
<comment type="caution">
    <text evidence="12">The sequence shown here is derived from an EMBL/GenBank/DDBJ whole genome shotgun (WGS) entry which is preliminary data.</text>
</comment>
<dbReference type="EMBL" id="MU865929">
    <property type="protein sequence ID" value="KAK4451203.1"/>
    <property type="molecule type" value="Genomic_DNA"/>
</dbReference>
<dbReference type="AlphaFoldDB" id="A0AAV9GSD7"/>
<dbReference type="PANTHER" id="PTHR47466:SF1">
    <property type="entry name" value="METALLOPROTEASE MEP1 (AFU_ORTHOLOGUE AFUA_1G07730)-RELATED"/>
    <property type="match status" value="1"/>
</dbReference>
<keyword evidence="8 12" id="KW-0482">Metalloprotease</keyword>
<evidence type="ECO:0000256" key="8">
    <source>
        <dbReference type="ARBA" id="ARBA00023049"/>
    </source>
</evidence>
<evidence type="ECO:0000256" key="9">
    <source>
        <dbReference type="ARBA" id="ARBA00023157"/>
    </source>
</evidence>
<evidence type="ECO:0000313" key="12">
    <source>
        <dbReference type="EMBL" id="KAK4451203.1"/>
    </source>
</evidence>
<protein>
    <submittedName>
        <fullName evidence="12">Extracellular metalloprotease 1</fullName>
    </submittedName>
</protein>
<dbReference type="Pfam" id="PF05572">
    <property type="entry name" value="Peptidase_M43"/>
    <property type="match status" value="1"/>
</dbReference>
<dbReference type="GO" id="GO:0006508">
    <property type="term" value="P:proteolysis"/>
    <property type="evidence" value="ECO:0007669"/>
    <property type="project" value="UniProtKB-KW"/>
</dbReference>
<evidence type="ECO:0000256" key="6">
    <source>
        <dbReference type="ARBA" id="ARBA00022801"/>
    </source>
</evidence>
<reference evidence="12" key="2">
    <citation type="submission" date="2023-05" db="EMBL/GenBank/DDBJ databases">
        <authorList>
            <consortium name="Lawrence Berkeley National Laboratory"/>
            <person name="Steindorff A."/>
            <person name="Hensen N."/>
            <person name="Bonometti L."/>
            <person name="Westerberg I."/>
            <person name="Brannstrom I.O."/>
            <person name="Guillou S."/>
            <person name="Cros-Aarteil S."/>
            <person name="Calhoun S."/>
            <person name="Haridas S."/>
            <person name="Kuo A."/>
            <person name="Mondo S."/>
            <person name="Pangilinan J."/>
            <person name="Riley R."/>
            <person name="Labutti K."/>
            <person name="Andreopoulos B."/>
            <person name="Lipzen A."/>
            <person name="Chen C."/>
            <person name="Yanf M."/>
            <person name="Daum C."/>
            <person name="Ng V."/>
            <person name="Clum A."/>
            <person name="Ohm R."/>
            <person name="Martin F."/>
            <person name="Silar P."/>
            <person name="Natvig D."/>
            <person name="Lalanne C."/>
            <person name="Gautier V."/>
            <person name="Ament-Velasquez S.L."/>
            <person name="Kruys A."/>
            <person name="Hutchinson M.I."/>
            <person name="Powell A.J."/>
            <person name="Barry K."/>
            <person name="Miller A.N."/>
            <person name="Grigoriev I.V."/>
            <person name="Debuchy R."/>
            <person name="Gladieux P."/>
            <person name="Thoren M.H."/>
            <person name="Johannesson H."/>
        </authorList>
    </citation>
    <scope>NUCLEOTIDE SEQUENCE</scope>
    <source>
        <strain evidence="12">PSN243</strain>
    </source>
</reference>
<accession>A0AAV9GSD7</accession>
<dbReference type="SUPFAM" id="SSF55486">
    <property type="entry name" value="Metalloproteases ('zincins'), catalytic domain"/>
    <property type="match status" value="1"/>
</dbReference>
<name>A0AAV9GSD7_9PEZI</name>
<evidence type="ECO:0000256" key="2">
    <source>
        <dbReference type="ARBA" id="ARBA00008721"/>
    </source>
</evidence>
<keyword evidence="7" id="KW-0862">Zinc</keyword>
<evidence type="ECO:0000256" key="4">
    <source>
        <dbReference type="ARBA" id="ARBA00022723"/>
    </source>
</evidence>
<comment type="function">
    <text evidence="1">Secreted metalloproteinase that allows assimilation of proteinaceous substrates.</text>
</comment>
<reference evidence="12" key="1">
    <citation type="journal article" date="2023" name="Mol. Phylogenet. Evol.">
        <title>Genome-scale phylogeny and comparative genomics of the fungal order Sordariales.</title>
        <authorList>
            <person name="Hensen N."/>
            <person name="Bonometti L."/>
            <person name="Westerberg I."/>
            <person name="Brannstrom I.O."/>
            <person name="Guillou S."/>
            <person name="Cros-Aarteil S."/>
            <person name="Calhoun S."/>
            <person name="Haridas S."/>
            <person name="Kuo A."/>
            <person name="Mondo S."/>
            <person name="Pangilinan J."/>
            <person name="Riley R."/>
            <person name="LaButti K."/>
            <person name="Andreopoulos B."/>
            <person name="Lipzen A."/>
            <person name="Chen C."/>
            <person name="Yan M."/>
            <person name="Daum C."/>
            <person name="Ng V."/>
            <person name="Clum A."/>
            <person name="Steindorff A."/>
            <person name="Ohm R.A."/>
            <person name="Martin F."/>
            <person name="Silar P."/>
            <person name="Natvig D.O."/>
            <person name="Lalanne C."/>
            <person name="Gautier V."/>
            <person name="Ament-Velasquez S.L."/>
            <person name="Kruys A."/>
            <person name="Hutchinson M.I."/>
            <person name="Powell A.J."/>
            <person name="Barry K."/>
            <person name="Miller A.N."/>
            <person name="Grigoriev I.V."/>
            <person name="Debuchy R."/>
            <person name="Gladieux P."/>
            <person name="Hiltunen Thoren M."/>
            <person name="Johannesson H."/>
        </authorList>
    </citation>
    <scope>NUCLEOTIDE SEQUENCE</scope>
    <source>
        <strain evidence="12">PSN243</strain>
    </source>
</reference>
<proteinExistence type="inferred from homology"/>
<feature type="domain" description="Peptidase M43 pregnancy-associated plasma-A" evidence="11">
    <location>
        <begin position="177"/>
        <end position="283"/>
    </location>
</feature>
<feature type="chain" id="PRO_5043967567" evidence="10">
    <location>
        <begin position="19"/>
        <end position="296"/>
    </location>
</feature>
<evidence type="ECO:0000259" key="11">
    <source>
        <dbReference type="Pfam" id="PF05572"/>
    </source>
</evidence>
<gene>
    <name evidence="12" type="ORF">QBC34DRAFT_295915</name>
</gene>
<dbReference type="PANTHER" id="PTHR47466">
    <property type="match status" value="1"/>
</dbReference>
<dbReference type="Gene3D" id="3.40.390.10">
    <property type="entry name" value="Collagenase (Catalytic Domain)"/>
    <property type="match status" value="1"/>
</dbReference>
<keyword evidence="4" id="KW-0479">Metal-binding</keyword>
<keyword evidence="6" id="KW-0378">Hydrolase</keyword>
<keyword evidence="5 10" id="KW-0732">Signal</keyword>
<evidence type="ECO:0000256" key="3">
    <source>
        <dbReference type="ARBA" id="ARBA00022670"/>
    </source>
</evidence>
<evidence type="ECO:0000256" key="10">
    <source>
        <dbReference type="SAM" id="SignalP"/>
    </source>
</evidence>
<dbReference type="GO" id="GO:0008237">
    <property type="term" value="F:metallopeptidase activity"/>
    <property type="evidence" value="ECO:0007669"/>
    <property type="project" value="UniProtKB-KW"/>
</dbReference>
<evidence type="ECO:0000313" key="13">
    <source>
        <dbReference type="Proteomes" id="UP001321760"/>
    </source>
</evidence>
<keyword evidence="9" id="KW-1015">Disulfide bond</keyword>
<dbReference type="GO" id="GO:0046872">
    <property type="term" value="F:metal ion binding"/>
    <property type="evidence" value="ECO:0007669"/>
    <property type="project" value="UniProtKB-KW"/>
</dbReference>
<evidence type="ECO:0000256" key="5">
    <source>
        <dbReference type="ARBA" id="ARBA00022729"/>
    </source>
</evidence>
<comment type="similarity">
    <text evidence="2">Belongs to the peptidase M43B family.</text>
</comment>
<feature type="signal peptide" evidence="10">
    <location>
        <begin position="1"/>
        <end position="18"/>
    </location>
</feature>
<keyword evidence="3" id="KW-0645">Protease</keyword>
<evidence type="ECO:0000256" key="1">
    <source>
        <dbReference type="ARBA" id="ARBA00003174"/>
    </source>
</evidence>
<dbReference type="Proteomes" id="UP001321760">
    <property type="component" value="Unassembled WGS sequence"/>
</dbReference>